<dbReference type="EMBL" id="CAMGYJ010000006">
    <property type="protein sequence ID" value="CAI0432434.1"/>
    <property type="molecule type" value="Genomic_DNA"/>
</dbReference>
<evidence type="ECO:0000313" key="3">
    <source>
        <dbReference type="Proteomes" id="UP001154282"/>
    </source>
</evidence>
<accession>A0AAV0LG73</accession>
<protein>
    <submittedName>
        <fullName evidence="2">Uncharacterized protein</fullName>
    </submittedName>
</protein>
<proteinExistence type="predicted"/>
<reference evidence="2" key="1">
    <citation type="submission" date="2022-08" db="EMBL/GenBank/DDBJ databases">
        <authorList>
            <person name="Gutierrez-Valencia J."/>
        </authorList>
    </citation>
    <scope>NUCLEOTIDE SEQUENCE</scope>
</reference>
<feature type="compositionally biased region" description="Basic residues" evidence="1">
    <location>
        <begin position="49"/>
        <end position="61"/>
    </location>
</feature>
<keyword evidence="3" id="KW-1185">Reference proteome</keyword>
<comment type="caution">
    <text evidence="2">The sequence shown here is derived from an EMBL/GenBank/DDBJ whole genome shotgun (WGS) entry which is preliminary data.</text>
</comment>
<name>A0AAV0LG73_9ROSI</name>
<sequence>MSPCRPGFSVISFPSMEIWVSSRKPTAEVQLTDLGAIAKKEGEAEPSPSRRRSPCGCRHHTQKEEEGLVEEVPRSSGR</sequence>
<dbReference type="AlphaFoldDB" id="A0AAV0LG73"/>
<gene>
    <name evidence="2" type="ORF">LITE_LOCUS23450</name>
</gene>
<evidence type="ECO:0000313" key="2">
    <source>
        <dbReference type="EMBL" id="CAI0432434.1"/>
    </source>
</evidence>
<organism evidence="2 3">
    <name type="scientific">Linum tenue</name>
    <dbReference type="NCBI Taxonomy" id="586396"/>
    <lineage>
        <taxon>Eukaryota</taxon>
        <taxon>Viridiplantae</taxon>
        <taxon>Streptophyta</taxon>
        <taxon>Embryophyta</taxon>
        <taxon>Tracheophyta</taxon>
        <taxon>Spermatophyta</taxon>
        <taxon>Magnoliopsida</taxon>
        <taxon>eudicotyledons</taxon>
        <taxon>Gunneridae</taxon>
        <taxon>Pentapetalae</taxon>
        <taxon>rosids</taxon>
        <taxon>fabids</taxon>
        <taxon>Malpighiales</taxon>
        <taxon>Linaceae</taxon>
        <taxon>Linum</taxon>
    </lineage>
</organism>
<dbReference type="Proteomes" id="UP001154282">
    <property type="component" value="Unassembled WGS sequence"/>
</dbReference>
<evidence type="ECO:0000256" key="1">
    <source>
        <dbReference type="SAM" id="MobiDB-lite"/>
    </source>
</evidence>
<feature type="region of interest" description="Disordered" evidence="1">
    <location>
        <begin position="37"/>
        <end position="78"/>
    </location>
</feature>